<organism evidence="2 3">
    <name type="scientific">Stylosanthes scabra</name>
    <dbReference type="NCBI Taxonomy" id="79078"/>
    <lineage>
        <taxon>Eukaryota</taxon>
        <taxon>Viridiplantae</taxon>
        <taxon>Streptophyta</taxon>
        <taxon>Embryophyta</taxon>
        <taxon>Tracheophyta</taxon>
        <taxon>Spermatophyta</taxon>
        <taxon>Magnoliopsida</taxon>
        <taxon>eudicotyledons</taxon>
        <taxon>Gunneridae</taxon>
        <taxon>Pentapetalae</taxon>
        <taxon>rosids</taxon>
        <taxon>fabids</taxon>
        <taxon>Fabales</taxon>
        <taxon>Fabaceae</taxon>
        <taxon>Papilionoideae</taxon>
        <taxon>50 kb inversion clade</taxon>
        <taxon>dalbergioids sensu lato</taxon>
        <taxon>Dalbergieae</taxon>
        <taxon>Pterocarpus clade</taxon>
        <taxon>Stylosanthes</taxon>
    </lineage>
</organism>
<evidence type="ECO:0000256" key="1">
    <source>
        <dbReference type="SAM" id="MobiDB-lite"/>
    </source>
</evidence>
<sequence length="114" mass="12900">MGSILYYLVRFGILAEIVGFAENPHQRPHYLRRADLEPMTKGWYEFVCRSILPTTNIPFPSIIAALCTDAKIPAIADDTLIPKEPPILGIAMTRTRETRARNPRQARQDAPPQK</sequence>
<proteinExistence type="predicted"/>
<dbReference type="EMBL" id="JASCZI010001384">
    <property type="protein sequence ID" value="MED6114866.1"/>
    <property type="molecule type" value="Genomic_DNA"/>
</dbReference>
<protein>
    <submittedName>
        <fullName evidence="2">Uncharacterized protein</fullName>
    </submittedName>
</protein>
<evidence type="ECO:0000313" key="2">
    <source>
        <dbReference type="EMBL" id="MED6114866.1"/>
    </source>
</evidence>
<feature type="region of interest" description="Disordered" evidence="1">
    <location>
        <begin position="91"/>
        <end position="114"/>
    </location>
</feature>
<name>A0ABU6QT95_9FABA</name>
<reference evidence="2 3" key="1">
    <citation type="journal article" date="2023" name="Plants (Basel)">
        <title>Bridging the Gap: Combining Genomics and Transcriptomics Approaches to Understand Stylosanthes scabra, an Orphan Legume from the Brazilian Caatinga.</title>
        <authorList>
            <person name="Ferreira-Neto J.R.C."/>
            <person name="da Silva M.D."/>
            <person name="Binneck E."/>
            <person name="de Melo N.F."/>
            <person name="da Silva R.H."/>
            <person name="de Melo A.L.T.M."/>
            <person name="Pandolfi V."/>
            <person name="Bustamante F.O."/>
            <person name="Brasileiro-Vidal A.C."/>
            <person name="Benko-Iseppon A.M."/>
        </authorList>
    </citation>
    <scope>NUCLEOTIDE SEQUENCE [LARGE SCALE GENOMIC DNA]</scope>
    <source>
        <tissue evidence="2">Leaves</tissue>
    </source>
</reference>
<keyword evidence="3" id="KW-1185">Reference proteome</keyword>
<evidence type="ECO:0000313" key="3">
    <source>
        <dbReference type="Proteomes" id="UP001341840"/>
    </source>
</evidence>
<accession>A0ABU6QT95</accession>
<dbReference type="Proteomes" id="UP001341840">
    <property type="component" value="Unassembled WGS sequence"/>
</dbReference>
<comment type="caution">
    <text evidence="2">The sequence shown here is derived from an EMBL/GenBank/DDBJ whole genome shotgun (WGS) entry which is preliminary data.</text>
</comment>
<gene>
    <name evidence="2" type="ORF">PIB30_084720</name>
</gene>